<protein>
    <recommendedName>
        <fullName evidence="3">DUF72 domain-containing protein</fullName>
    </recommendedName>
</protein>
<accession>A0A7Z0WPV6</accession>
<comment type="caution">
    <text evidence="1">The sequence shown here is derived from an EMBL/GenBank/DDBJ whole genome shotgun (WGS) entry which is preliminary data.</text>
</comment>
<dbReference type="OrthoDB" id="9780310at2"/>
<organism evidence="1 2">
    <name type="scientific">Actinophytocola xinjiangensis</name>
    <dbReference type="NCBI Taxonomy" id="485602"/>
    <lineage>
        <taxon>Bacteria</taxon>
        <taxon>Bacillati</taxon>
        <taxon>Actinomycetota</taxon>
        <taxon>Actinomycetes</taxon>
        <taxon>Pseudonocardiales</taxon>
        <taxon>Pseudonocardiaceae</taxon>
    </lineage>
</organism>
<dbReference type="EMBL" id="MSIF01000002">
    <property type="protein sequence ID" value="OLF12706.1"/>
    <property type="molecule type" value="Genomic_DNA"/>
</dbReference>
<evidence type="ECO:0000313" key="1">
    <source>
        <dbReference type="EMBL" id="OLF12706.1"/>
    </source>
</evidence>
<gene>
    <name evidence="1" type="ORF">BLA60_05325</name>
</gene>
<evidence type="ECO:0000313" key="2">
    <source>
        <dbReference type="Proteomes" id="UP000185696"/>
    </source>
</evidence>
<dbReference type="Pfam" id="PF01904">
    <property type="entry name" value="DUF72"/>
    <property type="match status" value="1"/>
</dbReference>
<dbReference type="AlphaFoldDB" id="A0A7Z0WPV6"/>
<keyword evidence="2" id="KW-1185">Reference proteome</keyword>
<dbReference type="PANTHER" id="PTHR30348">
    <property type="entry name" value="UNCHARACTERIZED PROTEIN YECE"/>
    <property type="match status" value="1"/>
</dbReference>
<dbReference type="SUPFAM" id="SSF117396">
    <property type="entry name" value="TM1631-like"/>
    <property type="match status" value="1"/>
</dbReference>
<dbReference type="Gene3D" id="3.20.20.410">
    <property type="entry name" value="Protein of unknown function UPF0759"/>
    <property type="match status" value="1"/>
</dbReference>
<dbReference type="InterPro" id="IPR036520">
    <property type="entry name" value="UPF0759_sf"/>
</dbReference>
<dbReference type="InterPro" id="IPR002763">
    <property type="entry name" value="DUF72"/>
</dbReference>
<sequence length="274" mass="30438">MAVRVGTSGWVYPPWRGAFYPPGLAHRRELEYLSGRLNSVEINGSFYALQRPASYRSWREQTPAGFLFAVKGSRFITHLKRLRDTSAPLANFLASGVLALGEKLGPILWQLPPNLPYDPDTLAGFLATLPRTTTEAAALATHHDERVEDRALTTAEVDMPLRHALEVRHPSFTDPGLPDLLRAHDIALVLADAAADWPSLDHVTSDVVYARLHGSTELYASGYTDRALDEWAARIRGWTDEGLDVHVYFDNDAKVRAPADALALSRRLDLPWPP</sequence>
<dbReference type="RefSeq" id="WP_075131613.1">
    <property type="nucleotide sequence ID" value="NZ_MSIF01000002.1"/>
</dbReference>
<reference evidence="1 2" key="1">
    <citation type="submission" date="2016-12" db="EMBL/GenBank/DDBJ databases">
        <title>The draft genome sequence of Actinophytocola xinjiangensis.</title>
        <authorList>
            <person name="Wang W."/>
            <person name="Yuan L."/>
        </authorList>
    </citation>
    <scope>NUCLEOTIDE SEQUENCE [LARGE SCALE GENOMIC DNA]</scope>
    <source>
        <strain evidence="1 2">CGMCC 4.4663</strain>
    </source>
</reference>
<dbReference type="Proteomes" id="UP000185696">
    <property type="component" value="Unassembled WGS sequence"/>
</dbReference>
<evidence type="ECO:0008006" key="3">
    <source>
        <dbReference type="Google" id="ProtNLM"/>
    </source>
</evidence>
<proteinExistence type="predicted"/>
<dbReference type="PANTHER" id="PTHR30348:SF4">
    <property type="entry name" value="DUF72 DOMAIN-CONTAINING PROTEIN"/>
    <property type="match status" value="1"/>
</dbReference>
<name>A0A7Z0WPV6_9PSEU</name>